<feature type="transmembrane region" description="Helical" evidence="2">
    <location>
        <begin position="67"/>
        <end position="86"/>
    </location>
</feature>
<organism evidence="3 4">
    <name type="scientific">Saccharomonospora marina XMU15</name>
    <dbReference type="NCBI Taxonomy" id="882083"/>
    <lineage>
        <taxon>Bacteria</taxon>
        <taxon>Bacillati</taxon>
        <taxon>Actinomycetota</taxon>
        <taxon>Actinomycetes</taxon>
        <taxon>Pseudonocardiales</taxon>
        <taxon>Pseudonocardiaceae</taxon>
        <taxon>Saccharomonospora</taxon>
    </lineage>
</organism>
<accession>H5XBU4</accession>
<keyword evidence="2" id="KW-0472">Membrane</keyword>
<proteinExistence type="predicted"/>
<feature type="transmembrane region" description="Helical" evidence="2">
    <location>
        <begin position="42"/>
        <end position="61"/>
    </location>
</feature>
<sequence length="95" mass="10042">MVAAALTSTGRSGRGYTGRHRAQSPSPWQVLRSPVMSERGIGAARLVALVIATLLVLLAMLLLGLPAWQPVLFFLVGTAMLGHVAGHRRRTAVSA</sequence>
<keyword evidence="4" id="KW-1185">Reference proteome</keyword>
<dbReference type="Proteomes" id="UP000004926">
    <property type="component" value="Chromosome"/>
</dbReference>
<evidence type="ECO:0000313" key="3">
    <source>
        <dbReference type="EMBL" id="EHR52731.1"/>
    </source>
</evidence>
<protein>
    <submittedName>
        <fullName evidence="3">Uncharacterized protein</fullName>
    </submittedName>
</protein>
<gene>
    <name evidence="3" type="ORF">SacmaDRAFT_4548</name>
</gene>
<keyword evidence="2" id="KW-1133">Transmembrane helix</keyword>
<dbReference type="HOGENOM" id="CLU_2371101_0_0_11"/>
<dbReference type="AlphaFoldDB" id="H5XBU4"/>
<evidence type="ECO:0000313" key="4">
    <source>
        <dbReference type="Proteomes" id="UP000004926"/>
    </source>
</evidence>
<keyword evidence="2" id="KW-0812">Transmembrane</keyword>
<name>H5XBU4_9PSEU</name>
<evidence type="ECO:0000256" key="2">
    <source>
        <dbReference type="SAM" id="Phobius"/>
    </source>
</evidence>
<feature type="region of interest" description="Disordered" evidence="1">
    <location>
        <begin position="1"/>
        <end position="27"/>
    </location>
</feature>
<evidence type="ECO:0000256" key="1">
    <source>
        <dbReference type="SAM" id="MobiDB-lite"/>
    </source>
</evidence>
<reference evidence="3 4" key="1">
    <citation type="journal article" date="2012" name="Stand. Genomic Sci.">
        <title>Genome sequence of the ocean sediment bacterium Saccharomonospora marina type strain (XMU15(T)).</title>
        <authorList>
            <person name="Klenk H.P."/>
            <person name="Lu M."/>
            <person name="Lucas S."/>
            <person name="Lapidus A."/>
            <person name="Copeland A."/>
            <person name="Pitluck S."/>
            <person name="Goodwin L.A."/>
            <person name="Han C."/>
            <person name="Tapia R."/>
            <person name="Brambilla E.M."/>
            <person name="Potter G."/>
            <person name="Land M."/>
            <person name="Ivanova N."/>
            <person name="Rohde M."/>
            <person name="Goker M."/>
            <person name="Detter J.C."/>
            <person name="Li W.J."/>
            <person name="Kyrpides N.C."/>
            <person name="Woyke T."/>
        </authorList>
    </citation>
    <scope>NUCLEOTIDE SEQUENCE [LARGE SCALE GENOMIC DNA]</scope>
    <source>
        <strain evidence="3 4">XMU15</strain>
    </source>
</reference>
<dbReference type="EMBL" id="CM001439">
    <property type="protein sequence ID" value="EHR52731.1"/>
    <property type="molecule type" value="Genomic_DNA"/>
</dbReference>